<evidence type="ECO:0000313" key="5">
    <source>
        <dbReference type="Proteomes" id="UP000033695"/>
    </source>
</evidence>
<dbReference type="EMBL" id="JXBZ01000002">
    <property type="protein sequence ID" value="KJY51049.1"/>
    <property type="molecule type" value="Genomic_DNA"/>
</dbReference>
<dbReference type="STRING" id="1218508.JG29_00920"/>
<keyword evidence="5" id="KW-1185">Reference proteome</keyword>
<dbReference type="PANTHER" id="PTHR43575:SF1">
    <property type="entry name" value="PROTEIN ABCI7, CHLOROPLASTIC"/>
    <property type="match status" value="1"/>
</dbReference>
<gene>
    <name evidence="4" type="ORF">JG29_00920</name>
</gene>
<dbReference type="Proteomes" id="UP000033695">
    <property type="component" value="Unassembled WGS sequence"/>
</dbReference>
<dbReference type="Pfam" id="PF19295">
    <property type="entry name" value="SufBD_N"/>
    <property type="match status" value="1"/>
</dbReference>
<dbReference type="InterPro" id="IPR000825">
    <property type="entry name" value="SUF_FeS_clus_asmbl_SufBD_core"/>
</dbReference>
<accession>A0A0F4KYK5</accession>
<dbReference type="OrthoDB" id="9803529at2"/>
<dbReference type="InterPro" id="IPR037284">
    <property type="entry name" value="SUF_FeS_clus_asmbl_SufBD_sf"/>
</dbReference>
<name>A0A0F4KYK5_9LACO</name>
<proteinExistence type="inferred from homology"/>
<organism evidence="4 5">
    <name type="scientific">Bombilactobacillus mellis</name>
    <dbReference type="NCBI Taxonomy" id="1218508"/>
    <lineage>
        <taxon>Bacteria</taxon>
        <taxon>Bacillati</taxon>
        <taxon>Bacillota</taxon>
        <taxon>Bacilli</taxon>
        <taxon>Lactobacillales</taxon>
        <taxon>Lactobacillaceae</taxon>
        <taxon>Bombilactobacillus</taxon>
    </lineage>
</organism>
<evidence type="ECO:0000259" key="3">
    <source>
        <dbReference type="Pfam" id="PF19295"/>
    </source>
</evidence>
<comment type="similarity">
    <text evidence="1">Belongs to the iron-sulfur cluster assembly SufBD family.</text>
</comment>
<evidence type="ECO:0000313" key="4">
    <source>
        <dbReference type="EMBL" id="KJY51049.1"/>
    </source>
</evidence>
<protein>
    <submittedName>
        <fullName evidence="4">Putative ABC transporter component (Putative)</fullName>
    </submittedName>
</protein>
<dbReference type="PANTHER" id="PTHR43575">
    <property type="entry name" value="PROTEIN ABCI7, CHLOROPLASTIC"/>
    <property type="match status" value="1"/>
</dbReference>
<feature type="domain" description="SUF system FeS cluster assembly SufBD N-terminal" evidence="3">
    <location>
        <begin position="94"/>
        <end position="160"/>
    </location>
</feature>
<sequence length="424" mass="47037">MSVIKTNLEQSLHSISQQHQEPVWFLQQRQAALKLISQLSWPVIPQFHFHDWPLIAPMDSQICTSDVPKVDPANLDNFIIQKGQSTGQVQLNPELQAQGVIVTDIFTALQTYPQLLRKYYFKAALRPDEDKLISYNCALMNNGIFIYIPENVHLSETITVKIIQDNTFKEPLVHHLLLVAGSRSQVSVMTQLSSQGDQTNVANCVVEIIAQEYSRVHFAAIDELAINTRAYLNRRAVVADQAQVEWSIGMMNDGPTIGDFASELNGRESQSDAQVIAISTGQQRVGVNTRVVNRGQQTVGNIVQRGILLDQSQLTFNGIGHIIHGAHGANAEQENRVLMLSDQARGDANPILLIDENDVLAGHAASIGQVDQEQMYYLMSRGIDAQTAQNLVIRGFLGPVIAGMPNNQMRQQLIATVERKLIHG</sequence>
<comment type="caution">
    <text evidence="4">The sequence shown here is derived from an EMBL/GenBank/DDBJ whole genome shotgun (WGS) entry which is preliminary data.</text>
</comment>
<reference evidence="4 5" key="1">
    <citation type="submission" date="2014-12" db="EMBL/GenBank/DDBJ databases">
        <title>Comparative genomics of the lactic acid bacteria isolated from the honey bee gut.</title>
        <authorList>
            <person name="Ellegaard K.M."/>
            <person name="Tamarit D."/>
            <person name="Javelind E."/>
            <person name="Olofsson T."/>
            <person name="Andersson S.G."/>
            <person name="Vasquez A."/>
        </authorList>
    </citation>
    <scope>NUCLEOTIDE SEQUENCE [LARGE SCALE GENOMIC DNA]</scope>
    <source>
        <strain evidence="4 5">Hon2</strain>
    </source>
</reference>
<dbReference type="AlphaFoldDB" id="A0A0F4KYK5"/>
<dbReference type="InterPro" id="IPR055346">
    <property type="entry name" value="Fe-S_cluster_assembly_SufBD"/>
</dbReference>
<dbReference type="InterPro" id="IPR011542">
    <property type="entry name" value="SUF_FeS_clus_asmbl_SufD"/>
</dbReference>
<evidence type="ECO:0000256" key="1">
    <source>
        <dbReference type="ARBA" id="ARBA00043967"/>
    </source>
</evidence>
<dbReference type="NCBIfam" id="TIGR01981">
    <property type="entry name" value="sufD"/>
    <property type="match status" value="1"/>
</dbReference>
<evidence type="ECO:0000259" key="2">
    <source>
        <dbReference type="Pfam" id="PF01458"/>
    </source>
</evidence>
<dbReference type="Pfam" id="PF01458">
    <property type="entry name" value="SUFBD_core"/>
    <property type="match status" value="1"/>
</dbReference>
<dbReference type="GO" id="GO:0016226">
    <property type="term" value="P:iron-sulfur cluster assembly"/>
    <property type="evidence" value="ECO:0007669"/>
    <property type="project" value="InterPro"/>
</dbReference>
<dbReference type="HOGENOM" id="CLU_026231_3_0_9"/>
<dbReference type="SUPFAM" id="SSF101960">
    <property type="entry name" value="Stabilizer of iron transporter SufD"/>
    <property type="match status" value="1"/>
</dbReference>
<feature type="domain" description="SUF system FeS cluster assembly SufBD core" evidence="2">
    <location>
        <begin position="170"/>
        <end position="396"/>
    </location>
</feature>
<dbReference type="InterPro" id="IPR045595">
    <property type="entry name" value="SufBD_N"/>
</dbReference>
<dbReference type="PATRIC" id="fig|1218508.4.peg.96"/>
<dbReference type="RefSeq" id="WP_045922012.1">
    <property type="nucleotide sequence ID" value="NZ_JBHTHW010000004.1"/>
</dbReference>